<feature type="binding site" description="axial binding residue" evidence="13">
    <location>
        <position position="345"/>
    </location>
    <ligand>
        <name>heme</name>
        <dbReference type="ChEBI" id="CHEBI:30413"/>
    </ligand>
    <ligandPart>
        <name>Fe</name>
        <dbReference type="ChEBI" id="CHEBI:18248"/>
    </ligandPart>
</feature>
<gene>
    <name evidence="15" type="ORF">VNI00_006707</name>
</gene>
<dbReference type="Pfam" id="PF00067">
    <property type="entry name" value="p450"/>
    <property type="match status" value="1"/>
</dbReference>
<evidence type="ECO:0008006" key="17">
    <source>
        <dbReference type="Google" id="ProtNLM"/>
    </source>
</evidence>
<evidence type="ECO:0000256" key="7">
    <source>
        <dbReference type="ARBA" id="ARBA00022723"/>
    </source>
</evidence>
<dbReference type="InterPro" id="IPR017972">
    <property type="entry name" value="Cyt_P450_CS"/>
</dbReference>
<comment type="subcellular location">
    <subcellularLocation>
        <location evidence="2">Membrane</location>
    </subcellularLocation>
</comment>
<keyword evidence="16" id="KW-1185">Reference proteome</keyword>
<comment type="caution">
    <text evidence="15">The sequence shown here is derived from an EMBL/GenBank/DDBJ whole genome shotgun (WGS) entry which is preliminary data.</text>
</comment>
<keyword evidence="11 14" id="KW-0503">Monooxygenase</keyword>
<dbReference type="AlphaFoldDB" id="A0AAW0D568"/>
<evidence type="ECO:0000256" key="5">
    <source>
        <dbReference type="ARBA" id="ARBA00022617"/>
    </source>
</evidence>
<reference evidence="15 16" key="1">
    <citation type="submission" date="2024-01" db="EMBL/GenBank/DDBJ databases">
        <title>A draft genome for a cacao thread blight-causing isolate of Paramarasmius palmivorus.</title>
        <authorList>
            <person name="Baruah I.K."/>
            <person name="Bukari Y."/>
            <person name="Amoako-Attah I."/>
            <person name="Meinhardt L.W."/>
            <person name="Bailey B.A."/>
            <person name="Cohen S.P."/>
        </authorList>
    </citation>
    <scope>NUCLEOTIDE SEQUENCE [LARGE SCALE GENOMIC DNA]</scope>
    <source>
        <strain evidence="15 16">GH-12</strain>
    </source>
</reference>
<evidence type="ECO:0000256" key="9">
    <source>
        <dbReference type="ARBA" id="ARBA00023002"/>
    </source>
</evidence>
<dbReference type="InterPro" id="IPR001128">
    <property type="entry name" value="Cyt_P450"/>
</dbReference>
<keyword evidence="6" id="KW-0812">Transmembrane</keyword>
<comment type="pathway">
    <text evidence="3">Secondary metabolite biosynthesis; terpenoid biosynthesis.</text>
</comment>
<evidence type="ECO:0000256" key="6">
    <source>
        <dbReference type="ARBA" id="ARBA00022692"/>
    </source>
</evidence>
<keyword evidence="5 13" id="KW-0349">Heme</keyword>
<dbReference type="CDD" id="cd11062">
    <property type="entry name" value="CYP58-like"/>
    <property type="match status" value="1"/>
</dbReference>
<comment type="cofactor">
    <cofactor evidence="1 13">
        <name>heme</name>
        <dbReference type="ChEBI" id="CHEBI:30413"/>
    </cofactor>
</comment>
<evidence type="ECO:0000256" key="13">
    <source>
        <dbReference type="PIRSR" id="PIRSR602403-1"/>
    </source>
</evidence>
<accession>A0AAW0D568</accession>
<dbReference type="InterPro" id="IPR036396">
    <property type="entry name" value="Cyt_P450_sf"/>
</dbReference>
<dbReference type="PANTHER" id="PTHR24305">
    <property type="entry name" value="CYTOCHROME P450"/>
    <property type="match status" value="1"/>
</dbReference>
<keyword evidence="9 14" id="KW-0560">Oxidoreductase</keyword>
<sequence length="401" mass="45492">MSTFEFGMPTTLFTISDPKEHSAIKSLFSSYFSRRSVQRLEHMVQGRVDKLISQLLKNHRASPVNMNHAYRSVTLDIITLYTLRTSIDATSFPSFQHPALHSIDEALLQTWFFRYFPFLRLTFHLPKWLAILLSPSSKPMAEMQEDIEKLVDKALQDYQQYDPDSDSDLNVFYTLLSNSRVEGKVRQSHRVTREWLIAEGVALRVAGSDTVGNACTIGTRCLMRDSRVRQKLVDELETAWPDKGLSMPLERLEKLPYLTAVIKESLRLSHGTVTPMSRVVSESGAVISGHPVPPGTIVSIASPFIDMNPDIFVDPTSFYPERWIEDKENTLNHYLVTFGKGPRSCLGINLAWSELYMILGNVFRKLDFHSDGDLQSEVDFGEFFVPLYKGDALSATVSERA</sequence>
<evidence type="ECO:0000256" key="11">
    <source>
        <dbReference type="ARBA" id="ARBA00023033"/>
    </source>
</evidence>
<evidence type="ECO:0000313" key="15">
    <source>
        <dbReference type="EMBL" id="KAK7047476.1"/>
    </source>
</evidence>
<evidence type="ECO:0000256" key="8">
    <source>
        <dbReference type="ARBA" id="ARBA00022989"/>
    </source>
</evidence>
<dbReference type="Gene3D" id="1.10.630.10">
    <property type="entry name" value="Cytochrome P450"/>
    <property type="match status" value="1"/>
</dbReference>
<dbReference type="SUPFAM" id="SSF48264">
    <property type="entry name" value="Cytochrome P450"/>
    <property type="match status" value="1"/>
</dbReference>
<dbReference type="PRINTS" id="PR00385">
    <property type="entry name" value="P450"/>
</dbReference>
<evidence type="ECO:0000256" key="3">
    <source>
        <dbReference type="ARBA" id="ARBA00004721"/>
    </source>
</evidence>
<dbReference type="GO" id="GO:0004497">
    <property type="term" value="F:monooxygenase activity"/>
    <property type="evidence" value="ECO:0007669"/>
    <property type="project" value="UniProtKB-KW"/>
</dbReference>
<dbReference type="GO" id="GO:0016705">
    <property type="term" value="F:oxidoreductase activity, acting on paired donors, with incorporation or reduction of molecular oxygen"/>
    <property type="evidence" value="ECO:0007669"/>
    <property type="project" value="InterPro"/>
</dbReference>
<dbReference type="Proteomes" id="UP001383192">
    <property type="component" value="Unassembled WGS sequence"/>
</dbReference>
<dbReference type="EMBL" id="JAYKXP010000020">
    <property type="protein sequence ID" value="KAK7047476.1"/>
    <property type="molecule type" value="Genomic_DNA"/>
</dbReference>
<dbReference type="PROSITE" id="PS00086">
    <property type="entry name" value="CYTOCHROME_P450"/>
    <property type="match status" value="1"/>
</dbReference>
<dbReference type="InterPro" id="IPR002403">
    <property type="entry name" value="Cyt_P450_E_grp-IV"/>
</dbReference>
<dbReference type="GO" id="GO:0020037">
    <property type="term" value="F:heme binding"/>
    <property type="evidence" value="ECO:0007669"/>
    <property type="project" value="InterPro"/>
</dbReference>
<dbReference type="PANTHER" id="PTHR24305:SF166">
    <property type="entry name" value="CYTOCHROME P450 12A4, MITOCHONDRIAL-RELATED"/>
    <property type="match status" value="1"/>
</dbReference>
<dbReference type="PRINTS" id="PR00465">
    <property type="entry name" value="EP450IV"/>
</dbReference>
<organism evidence="15 16">
    <name type="scientific">Paramarasmius palmivorus</name>
    <dbReference type="NCBI Taxonomy" id="297713"/>
    <lineage>
        <taxon>Eukaryota</taxon>
        <taxon>Fungi</taxon>
        <taxon>Dikarya</taxon>
        <taxon>Basidiomycota</taxon>
        <taxon>Agaricomycotina</taxon>
        <taxon>Agaricomycetes</taxon>
        <taxon>Agaricomycetidae</taxon>
        <taxon>Agaricales</taxon>
        <taxon>Marasmiineae</taxon>
        <taxon>Marasmiaceae</taxon>
        <taxon>Paramarasmius</taxon>
    </lineage>
</organism>
<dbReference type="InterPro" id="IPR050121">
    <property type="entry name" value="Cytochrome_P450_monoxygenase"/>
</dbReference>
<name>A0AAW0D568_9AGAR</name>
<evidence type="ECO:0000256" key="4">
    <source>
        <dbReference type="ARBA" id="ARBA00010617"/>
    </source>
</evidence>
<evidence type="ECO:0000256" key="1">
    <source>
        <dbReference type="ARBA" id="ARBA00001971"/>
    </source>
</evidence>
<keyword evidence="12" id="KW-0472">Membrane</keyword>
<comment type="similarity">
    <text evidence="4 14">Belongs to the cytochrome P450 family.</text>
</comment>
<evidence type="ECO:0000256" key="10">
    <source>
        <dbReference type="ARBA" id="ARBA00023004"/>
    </source>
</evidence>
<evidence type="ECO:0000256" key="2">
    <source>
        <dbReference type="ARBA" id="ARBA00004370"/>
    </source>
</evidence>
<protein>
    <recommendedName>
        <fullName evidence="17">Cytochrome P450</fullName>
    </recommendedName>
</protein>
<keyword evidence="10 13" id="KW-0408">Iron</keyword>
<dbReference type="GO" id="GO:0005506">
    <property type="term" value="F:iron ion binding"/>
    <property type="evidence" value="ECO:0007669"/>
    <property type="project" value="InterPro"/>
</dbReference>
<evidence type="ECO:0000256" key="14">
    <source>
        <dbReference type="RuleBase" id="RU000461"/>
    </source>
</evidence>
<keyword evidence="8" id="KW-1133">Transmembrane helix</keyword>
<proteinExistence type="inferred from homology"/>
<evidence type="ECO:0000313" key="16">
    <source>
        <dbReference type="Proteomes" id="UP001383192"/>
    </source>
</evidence>
<dbReference type="GO" id="GO:0016020">
    <property type="term" value="C:membrane"/>
    <property type="evidence" value="ECO:0007669"/>
    <property type="project" value="UniProtKB-SubCell"/>
</dbReference>
<evidence type="ECO:0000256" key="12">
    <source>
        <dbReference type="ARBA" id="ARBA00023136"/>
    </source>
</evidence>
<keyword evidence="7 13" id="KW-0479">Metal-binding</keyword>